<comment type="caution">
    <text evidence="1">The sequence shown here is derived from an EMBL/GenBank/DDBJ whole genome shotgun (WGS) entry which is preliminary data.</text>
</comment>
<evidence type="ECO:0000313" key="1">
    <source>
        <dbReference type="EMBL" id="KJR78171.1"/>
    </source>
</evidence>
<dbReference type="EMBL" id="JZWS01000183">
    <property type="protein sequence ID" value="KJR78171.1"/>
    <property type="molecule type" value="Genomic_DNA"/>
</dbReference>
<accession>A0A0F2LQX4</accession>
<dbReference type="AlphaFoldDB" id="A0A0F2LQX4"/>
<reference evidence="2" key="2">
    <citation type="submission" date="2022-05" db="EMBL/GenBank/DDBJ databases">
        <title>Metagenome Sequencing of an Archaeal-Dominated Microbial Community from a Hot Spring at the Los Azufres Geothermal Field, Mexico.</title>
        <authorList>
            <person name="Marin-Paredes R."/>
            <person name="Martinez-Romero E."/>
            <person name="Servin-Garciduenas L.E."/>
        </authorList>
    </citation>
    <scope>NUCLEOTIDE SEQUENCE</scope>
    <source>
        <strain evidence="2">AZ1-454</strain>
    </source>
</reference>
<gene>
    <name evidence="2" type="ORF">TQ35_009115</name>
    <name evidence="1" type="ORF">TQ35_08675</name>
</gene>
<protein>
    <submittedName>
        <fullName evidence="1">Uncharacterized protein</fullName>
    </submittedName>
</protein>
<sequence>MQKQSKMVTITVDRTLKKDLENIKIQLIKREERNITHKDIFKELLYRFNVDEKYRERVKQCLSAPAPSGYEALSVSIEANEKAQLLELTKNYNTSIVKLTRCLIKNYFV</sequence>
<dbReference type="EMBL" id="JZWS02000028">
    <property type="protein sequence ID" value="MCL7344714.1"/>
    <property type="molecule type" value="Genomic_DNA"/>
</dbReference>
<reference evidence="1" key="1">
    <citation type="submission" date="2015-03" db="EMBL/GenBank/DDBJ databases">
        <title>Metagenome Sequencing of an Archaeal-Dominated Microbial Community from a Hot Spring at the Los Azufres Geothermal Field, Mexico.</title>
        <authorList>
            <person name="Servin-Garciduenas L.E."/>
            <person name="Martinez-Romero E."/>
        </authorList>
    </citation>
    <scope>NUCLEOTIDE SEQUENCE [LARGE SCALE GENOMIC DNA]</scope>
    <source>
        <strain evidence="1">AZ1-454</strain>
    </source>
</reference>
<evidence type="ECO:0000313" key="2">
    <source>
        <dbReference type="EMBL" id="MCL7344714.1"/>
    </source>
</evidence>
<organism evidence="1">
    <name type="scientific">Candidatus Aramenus sulfurataquae</name>
    <dbReference type="NCBI Taxonomy" id="1326980"/>
    <lineage>
        <taxon>Archaea</taxon>
        <taxon>Thermoproteota</taxon>
        <taxon>Thermoprotei</taxon>
        <taxon>Sulfolobales</taxon>
        <taxon>Sulfolobaceae</taxon>
        <taxon>Candidatus Aramenus</taxon>
    </lineage>
</organism>
<name>A0A0F2LQX4_9CREN</name>
<proteinExistence type="predicted"/>